<evidence type="ECO:0000256" key="3">
    <source>
        <dbReference type="ARBA" id="ARBA00022723"/>
    </source>
</evidence>
<feature type="binding site" evidence="6">
    <location>
        <position position="208"/>
    </location>
    <ligand>
        <name>(S)-malate</name>
        <dbReference type="ChEBI" id="CHEBI:15589"/>
    </ligand>
</feature>
<feature type="active site" description="Proton acceptor" evidence="5">
    <location>
        <position position="226"/>
    </location>
</feature>
<evidence type="ECO:0008006" key="12">
    <source>
        <dbReference type="Google" id="ProtNLM"/>
    </source>
</evidence>
<keyword evidence="3 7" id="KW-0479">Metal-binding</keyword>
<dbReference type="PIRSF" id="PIRSF000106">
    <property type="entry name" value="ME"/>
    <property type="match status" value="1"/>
</dbReference>
<dbReference type="PANTHER" id="PTHR23406">
    <property type="entry name" value="MALIC ENZYME-RELATED"/>
    <property type="match status" value="1"/>
</dbReference>
<keyword evidence="11" id="KW-1185">Reference proteome</keyword>
<dbReference type="InterPro" id="IPR046346">
    <property type="entry name" value="Aminoacid_DH-like_N_sf"/>
</dbReference>
<protein>
    <recommendedName>
        <fullName evidence="12">Malic enzyme</fullName>
    </recommendedName>
</protein>
<name>A0ABD3NMF2_9STRA</name>
<feature type="binding site" evidence="6">
    <location>
        <position position="509"/>
    </location>
    <ligand>
        <name>(S)-malate</name>
        <dbReference type="ChEBI" id="CHEBI:15589"/>
    </ligand>
</feature>
<gene>
    <name evidence="10" type="ORF">ACHAWO_001036</name>
</gene>
<dbReference type="CDD" id="cd05312">
    <property type="entry name" value="NAD_bind_1_malic_enz"/>
    <property type="match status" value="1"/>
</dbReference>
<comment type="caution">
    <text evidence="10">The sequence shown here is derived from an EMBL/GenBank/DDBJ whole genome shotgun (WGS) entry which is preliminary data.</text>
</comment>
<feature type="binding site" evidence="7">
    <location>
        <position position="297"/>
    </location>
    <ligand>
        <name>a divalent metal cation</name>
        <dbReference type="ChEBI" id="CHEBI:60240"/>
    </ligand>
</feature>
<dbReference type="SUPFAM" id="SSF53223">
    <property type="entry name" value="Aminoacid dehydrogenase-like, N-terminal domain"/>
    <property type="match status" value="1"/>
</dbReference>
<dbReference type="InterPro" id="IPR037062">
    <property type="entry name" value="Malic_N_dom_sf"/>
</dbReference>
<reference evidence="10 11" key="1">
    <citation type="submission" date="2024-10" db="EMBL/GenBank/DDBJ databases">
        <title>Updated reference genomes for cyclostephanoid diatoms.</title>
        <authorList>
            <person name="Roberts W.R."/>
            <person name="Alverson A.J."/>
        </authorList>
    </citation>
    <scope>NUCLEOTIDE SEQUENCE [LARGE SCALE GENOMIC DNA]</scope>
    <source>
        <strain evidence="10 11">AJA010-31</strain>
    </source>
</reference>
<evidence type="ECO:0000256" key="1">
    <source>
        <dbReference type="ARBA" id="ARBA00001936"/>
    </source>
</evidence>
<feature type="domain" description="Malic enzyme N-terminal" evidence="9">
    <location>
        <begin position="132"/>
        <end position="312"/>
    </location>
</feature>
<evidence type="ECO:0000313" key="10">
    <source>
        <dbReference type="EMBL" id="KAL3776513.1"/>
    </source>
</evidence>
<evidence type="ECO:0000259" key="8">
    <source>
        <dbReference type="SMART" id="SM00919"/>
    </source>
</evidence>
<keyword evidence="4" id="KW-0560">Oxidoreductase</keyword>
<evidence type="ECO:0000256" key="7">
    <source>
        <dbReference type="PIRSR" id="PIRSR000106-3"/>
    </source>
</evidence>
<feature type="binding site" evidence="7">
    <location>
        <position position="298"/>
    </location>
    <ligand>
        <name>a divalent metal cation</name>
        <dbReference type="ChEBI" id="CHEBI:60240"/>
    </ligand>
</feature>
<dbReference type="PANTHER" id="PTHR23406:SF32">
    <property type="entry name" value="NADP-DEPENDENT MALIC ENZYME"/>
    <property type="match status" value="1"/>
</dbReference>
<dbReference type="InterPro" id="IPR012301">
    <property type="entry name" value="Malic_N_dom"/>
</dbReference>
<dbReference type="Gene3D" id="3.40.50.720">
    <property type="entry name" value="NAD(P)-binding Rossmann-like Domain"/>
    <property type="match status" value="1"/>
</dbReference>
<sequence length="618" mass="68832">MLSSVLRSGLRLPAASFRGSRTPLRLLSSNGFDPSIPDEWVEEPDETEGEWKGCTRRFLAPIKINSRGADILNNPLFNKGVSFKLGERDRLRFRGLLPPRRLNMSLQVQRVLEEIRAEESMIRKNEILEDVHDRNETLYHRILVDHIEEMAPIIYTPTVGQACKEFAQRFRRNRGMYFCEEDRGHMAAMVYNWPQKDVHVIVVTDGSRILGLGDLGANGMGIPIGKLSLYCAAGGIAPHRVMPVVLDVGTDNKELLNDPYYLGVQKPRLQGAAYYHLVDEFIQAIRHRWPNVLIQFEDFSSDKAQKLLNKYRDQVLCFNDDIQGTGATSLAGVLGGLRAKGEEPTALGEQRILIAGAGSAGIGVAQVLYQAMLEHGRTEEEAKECFFIADEKGLLGVERSHQLSPEQAVFARETDGGLSLNEIVNKYKPTMLLGMTAVGGLFTEKLIRDMAKNCERPIIFPLSNPTTKAECSAEQAFEWTDGKCIFASGSPFDPVEMNDGRIFYPTQCNNMFVFPGIGLGVTLCGAKTVSDRMLYVAAEALANYVSEEELAQGKVFPNITTIRDVSKKVAVAVIEEAIRTGQASKLKDKHLVDLDAFVAKKMYDPVYVPLIEKRTIEI</sequence>
<feature type="active site" description="Proton donor" evidence="5">
    <location>
        <position position="155"/>
    </location>
</feature>
<dbReference type="NCBIfam" id="NF010052">
    <property type="entry name" value="PRK13529.1"/>
    <property type="match status" value="1"/>
</dbReference>
<organism evidence="10 11">
    <name type="scientific">Cyclotella atomus</name>
    <dbReference type="NCBI Taxonomy" id="382360"/>
    <lineage>
        <taxon>Eukaryota</taxon>
        <taxon>Sar</taxon>
        <taxon>Stramenopiles</taxon>
        <taxon>Ochrophyta</taxon>
        <taxon>Bacillariophyta</taxon>
        <taxon>Coscinodiscophyceae</taxon>
        <taxon>Thalassiosirophycidae</taxon>
        <taxon>Stephanodiscales</taxon>
        <taxon>Stephanodiscaceae</taxon>
        <taxon>Cyclotella</taxon>
    </lineage>
</organism>
<dbReference type="Proteomes" id="UP001530400">
    <property type="component" value="Unassembled WGS sequence"/>
</dbReference>
<dbReference type="Gene3D" id="3.40.50.10380">
    <property type="entry name" value="Malic enzyme, N-terminal domain"/>
    <property type="match status" value="1"/>
</dbReference>
<dbReference type="FunFam" id="3.40.50.720:FF:000182">
    <property type="entry name" value="NAD-dependent malic enzyme"/>
    <property type="match status" value="1"/>
</dbReference>
<dbReference type="EMBL" id="JALLPJ020001096">
    <property type="protein sequence ID" value="KAL3776513.1"/>
    <property type="molecule type" value="Genomic_DNA"/>
</dbReference>
<evidence type="ECO:0000256" key="4">
    <source>
        <dbReference type="ARBA" id="ARBA00023002"/>
    </source>
</evidence>
<feature type="domain" description="Malic enzyme NAD-binding" evidence="8">
    <location>
        <begin position="322"/>
        <end position="578"/>
    </location>
</feature>
<proteinExistence type="inferred from homology"/>
<evidence type="ECO:0000259" key="9">
    <source>
        <dbReference type="SMART" id="SM01274"/>
    </source>
</evidence>
<accession>A0ABD3NMF2</accession>
<dbReference type="GO" id="GO:0046872">
    <property type="term" value="F:metal ion binding"/>
    <property type="evidence" value="ECO:0007669"/>
    <property type="project" value="UniProtKB-KW"/>
</dbReference>
<dbReference type="SUPFAM" id="SSF51735">
    <property type="entry name" value="NAD(P)-binding Rossmann-fold domains"/>
    <property type="match status" value="1"/>
</dbReference>
<feature type="binding site" evidence="7">
    <location>
        <position position="321"/>
    </location>
    <ligand>
        <name>a divalent metal cation</name>
        <dbReference type="ChEBI" id="CHEBI:60240"/>
    </ligand>
</feature>
<dbReference type="SMART" id="SM01274">
    <property type="entry name" value="malic"/>
    <property type="match status" value="1"/>
</dbReference>
<dbReference type="InterPro" id="IPR001891">
    <property type="entry name" value="Malic_OxRdtase"/>
</dbReference>
<feature type="binding site" evidence="6">
    <location>
        <position position="464"/>
    </location>
    <ligand>
        <name>(S)-malate</name>
        <dbReference type="ChEBI" id="CHEBI:15589"/>
    </ligand>
</feature>
<evidence type="ECO:0000256" key="6">
    <source>
        <dbReference type="PIRSR" id="PIRSR000106-2"/>
    </source>
</evidence>
<evidence type="ECO:0000256" key="5">
    <source>
        <dbReference type="PIRSR" id="PIRSR000106-1"/>
    </source>
</evidence>
<evidence type="ECO:0000313" key="11">
    <source>
        <dbReference type="Proteomes" id="UP001530400"/>
    </source>
</evidence>
<dbReference type="InterPro" id="IPR012302">
    <property type="entry name" value="Malic_NAD-bd"/>
</dbReference>
<comment type="cofactor">
    <cofactor evidence="7">
        <name>Mg(2+)</name>
        <dbReference type="ChEBI" id="CHEBI:18420"/>
    </cofactor>
    <cofactor evidence="7">
        <name>Mn(2+)</name>
        <dbReference type="ChEBI" id="CHEBI:29035"/>
    </cofactor>
    <text evidence="7">Divalent metal cations. Prefers magnesium or manganese.</text>
</comment>
<dbReference type="PRINTS" id="PR00072">
    <property type="entry name" value="MALOXRDTASE"/>
</dbReference>
<comment type="cofactor">
    <cofactor evidence="1">
        <name>Mn(2+)</name>
        <dbReference type="ChEBI" id="CHEBI:29035"/>
    </cofactor>
</comment>
<evidence type="ECO:0000256" key="2">
    <source>
        <dbReference type="ARBA" id="ARBA00008785"/>
    </source>
</evidence>
<dbReference type="GO" id="GO:0016491">
    <property type="term" value="F:oxidoreductase activity"/>
    <property type="evidence" value="ECO:0007669"/>
    <property type="project" value="UniProtKB-KW"/>
</dbReference>
<dbReference type="SMART" id="SM00919">
    <property type="entry name" value="Malic_M"/>
    <property type="match status" value="1"/>
</dbReference>
<dbReference type="InterPro" id="IPR036291">
    <property type="entry name" value="NAD(P)-bd_dom_sf"/>
</dbReference>
<dbReference type="Pfam" id="PF00390">
    <property type="entry name" value="malic"/>
    <property type="match status" value="1"/>
</dbReference>
<comment type="similarity">
    <text evidence="2">Belongs to the malic enzymes family.</text>
</comment>
<dbReference type="Pfam" id="PF03949">
    <property type="entry name" value="Malic_M"/>
    <property type="match status" value="1"/>
</dbReference>
<dbReference type="AlphaFoldDB" id="A0ABD3NMF2"/>